<evidence type="ECO:0000256" key="7">
    <source>
        <dbReference type="ARBA" id="ARBA00023136"/>
    </source>
</evidence>
<dbReference type="OMA" id="DEFELWG"/>
<evidence type="ECO:0000256" key="6">
    <source>
        <dbReference type="ARBA" id="ARBA00023034"/>
    </source>
</evidence>
<dbReference type="RefSeq" id="XP_030837446.1">
    <property type="nucleotide sequence ID" value="XM_030981586.1"/>
</dbReference>
<evidence type="ECO:0000313" key="11">
    <source>
        <dbReference type="EnsemblMetazoa" id="XP_030837446"/>
    </source>
</evidence>
<feature type="domain" description="Conserved oligomeric Golgi complex subunit 3 N-terminal" evidence="9">
    <location>
        <begin position="120"/>
        <end position="262"/>
    </location>
</feature>
<evidence type="ECO:0000256" key="5">
    <source>
        <dbReference type="ARBA" id="ARBA00022927"/>
    </source>
</evidence>
<dbReference type="OrthoDB" id="296793at2759"/>
<dbReference type="GO" id="GO:0006891">
    <property type="term" value="P:intra-Golgi vesicle-mediated transport"/>
    <property type="evidence" value="ECO:0000318"/>
    <property type="project" value="GO_Central"/>
</dbReference>
<organism evidence="11 12">
    <name type="scientific">Strongylocentrotus purpuratus</name>
    <name type="common">Purple sea urchin</name>
    <dbReference type="NCBI Taxonomy" id="7668"/>
    <lineage>
        <taxon>Eukaryota</taxon>
        <taxon>Metazoa</taxon>
        <taxon>Echinodermata</taxon>
        <taxon>Eleutherozoa</taxon>
        <taxon>Echinozoa</taxon>
        <taxon>Echinoidea</taxon>
        <taxon>Euechinoidea</taxon>
        <taxon>Echinacea</taxon>
        <taxon>Camarodonta</taxon>
        <taxon>Echinidea</taxon>
        <taxon>Strongylocentrotidae</taxon>
        <taxon>Strongylocentrotus</taxon>
    </lineage>
</organism>
<evidence type="ECO:0000256" key="3">
    <source>
        <dbReference type="ARBA" id="ARBA00020976"/>
    </source>
</evidence>
<dbReference type="GO" id="GO:0007030">
    <property type="term" value="P:Golgi organization"/>
    <property type="evidence" value="ECO:0000318"/>
    <property type="project" value="GO_Central"/>
</dbReference>
<dbReference type="GO" id="GO:0000139">
    <property type="term" value="C:Golgi membrane"/>
    <property type="evidence" value="ECO:0007669"/>
    <property type="project" value="UniProtKB-SubCell"/>
</dbReference>
<dbReference type="PANTHER" id="PTHR13302:SF8">
    <property type="entry name" value="CONSERVED OLIGOMERIC GOLGI COMPLEX SUBUNIT 3"/>
    <property type="match status" value="1"/>
</dbReference>
<dbReference type="InterPro" id="IPR016159">
    <property type="entry name" value="Cullin_repeat-like_dom_sf"/>
</dbReference>
<comment type="subcellular location">
    <subcellularLocation>
        <location evidence="1">Golgi apparatus membrane</location>
        <topology evidence="1">Peripheral membrane protein</topology>
    </subcellularLocation>
</comment>
<dbReference type="InterPro" id="IPR048685">
    <property type="entry name" value="COG3_C"/>
</dbReference>
<dbReference type="InParanoid" id="A0A7M7NJP6"/>
<evidence type="ECO:0000313" key="12">
    <source>
        <dbReference type="Proteomes" id="UP000007110"/>
    </source>
</evidence>
<dbReference type="Pfam" id="PF04136">
    <property type="entry name" value="COG3_N"/>
    <property type="match status" value="1"/>
</dbReference>
<dbReference type="Proteomes" id="UP000007110">
    <property type="component" value="Unassembled WGS sequence"/>
</dbReference>
<protein>
    <recommendedName>
        <fullName evidence="3">Conserved oligomeric Golgi complex subunit 3</fullName>
    </recommendedName>
    <alternativeName>
        <fullName evidence="8">Component of oligomeric Golgi complex 3</fullName>
    </alternativeName>
</protein>
<dbReference type="CTD" id="83548"/>
<evidence type="ECO:0000259" key="10">
    <source>
        <dbReference type="Pfam" id="PF20671"/>
    </source>
</evidence>
<dbReference type="AlphaFoldDB" id="A0A7M7NJP6"/>
<proteinExistence type="inferred from homology"/>
<dbReference type="GO" id="GO:0006886">
    <property type="term" value="P:intracellular protein transport"/>
    <property type="evidence" value="ECO:0007669"/>
    <property type="project" value="InterPro"/>
</dbReference>
<dbReference type="GO" id="GO:0017119">
    <property type="term" value="C:Golgi transport complex"/>
    <property type="evidence" value="ECO:0000318"/>
    <property type="project" value="GO_Central"/>
</dbReference>
<keyword evidence="7" id="KW-0472">Membrane</keyword>
<evidence type="ECO:0000256" key="8">
    <source>
        <dbReference type="ARBA" id="ARBA00031339"/>
    </source>
</evidence>
<comment type="similarity">
    <text evidence="2">Belongs to the COG3 family.</text>
</comment>
<keyword evidence="6" id="KW-0333">Golgi apparatus</keyword>
<keyword evidence="5" id="KW-0653">Protein transport</keyword>
<evidence type="ECO:0000256" key="2">
    <source>
        <dbReference type="ARBA" id="ARBA00009936"/>
    </source>
</evidence>
<dbReference type="Pfam" id="PF20671">
    <property type="entry name" value="COG3_C"/>
    <property type="match status" value="1"/>
</dbReference>
<evidence type="ECO:0000259" key="9">
    <source>
        <dbReference type="Pfam" id="PF04136"/>
    </source>
</evidence>
<dbReference type="GeneID" id="590196"/>
<dbReference type="GO" id="GO:0005801">
    <property type="term" value="C:cis-Golgi network"/>
    <property type="evidence" value="ECO:0007669"/>
    <property type="project" value="InterPro"/>
</dbReference>
<evidence type="ECO:0000256" key="1">
    <source>
        <dbReference type="ARBA" id="ARBA00004395"/>
    </source>
</evidence>
<dbReference type="EnsemblMetazoa" id="XM_030981586">
    <property type="protein sequence ID" value="XP_030837446"/>
    <property type="gene ID" value="LOC590196"/>
</dbReference>
<keyword evidence="12" id="KW-1185">Reference proteome</keyword>
<dbReference type="PANTHER" id="PTHR13302">
    <property type="entry name" value="CONSERVED OLIGOMERIC GOLGI COMPLEX COMPONENT 3"/>
    <property type="match status" value="1"/>
</dbReference>
<dbReference type="SUPFAM" id="SSF74788">
    <property type="entry name" value="Cullin repeat-like"/>
    <property type="match status" value="1"/>
</dbReference>
<name>A0A7M7NJP6_STRPU</name>
<dbReference type="InterPro" id="IPR048320">
    <property type="entry name" value="COG3_N"/>
</dbReference>
<dbReference type="InterPro" id="IPR007265">
    <property type="entry name" value="COG_su3"/>
</dbReference>
<feature type="domain" description="Conserved oligomeric Golgi complex subunit 3 C-terminal" evidence="10">
    <location>
        <begin position="282"/>
        <end position="654"/>
    </location>
</feature>
<accession>A0A7M7NJP6</accession>
<keyword evidence="4" id="KW-0813">Transport</keyword>
<dbReference type="KEGG" id="spu:590196"/>
<reference evidence="12" key="1">
    <citation type="submission" date="2015-02" db="EMBL/GenBank/DDBJ databases">
        <title>Genome sequencing for Strongylocentrotus purpuratus.</title>
        <authorList>
            <person name="Murali S."/>
            <person name="Liu Y."/>
            <person name="Vee V."/>
            <person name="English A."/>
            <person name="Wang M."/>
            <person name="Skinner E."/>
            <person name="Han Y."/>
            <person name="Muzny D.M."/>
            <person name="Worley K.C."/>
            <person name="Gibbs R.A."/>
        </authorList>
    </citation>
    <scope>NUCLEOTIDE SEQUENCE</scope>
</reference>
<evidence type="ECO:0000256" key="4">
    <source>
        <dbReference type="ARBA" id="ARBA00022448"/>
    </source>
</evidence>
<sequence length="840" mass="94591">MADQQKIKHLREKISTWDQRTTSMAPLSERQKDSYMDLTSHASNRPLPIELPLEEAGSFSQQLSLVSTPSLSHSGDSLAEGFSSLGMKDDKIENAQQFFDWFNKVESQMEQEEELCYRSYCDQLSQYKEQCDLVMEEVSTALDQLKDLKQQYVLVATKTNALHEACEQSMADQTMLVNKAEAISCKLDYFNELERINQKLSSPTFAVTNDSFVPLLSKLDECIAYIIGNPQYKESELFQARFKQCLSKALTLIKAAVFTILNGATQQVVPKDVTSTSENAFTLFYGKFRSNAPKIKALMEQVEQRLDKTSEYTTLLDDCLHCYFSKRYQLLMPSIQMAVSELATKHARDHCSLVRSGCAFMVHVCEDEYQLFFHFFSKSSEKLDAMLEQLCMSLYDVLRPLIIHINHLETLAELCSILKTEMLQDHVQANPNELGAFAAVANQMLEDVQERLVYRSSVYIKSDILNYNPASGDLAYPEKLEMMESIAESLREQRLNDSRRNSGDSIGSATSHEVAALNQSGSALMSGQTTPPEGMRSTVMAPIGSGAGTATIHVNASLSPADLHGMWYPTVRRTLVCLSKLYRCIDKSIFQGLSQEILQSCIHSLNVACQGITKRKTQLNGQLFLIKHLLILREQIAPFQVEFSIKETGLDFSTLKAAAYGMFQKPRGLFVLSSNNSFLEFLFEGAPQVTEHYVDSKKDVDHQLKCTCEVFIKHVTDLLASELIAFQKKAQVIVDLNEEESGASVSLRSQPFASPERVHEVVGASYKQIKTQLPKVFQSMSLYLANKDTEYILFRPIKAGVQLAYQQVEELVKNNYSEEDQQIIACPSKEQVNLFLAASP</sequence>
<reference evidence="11" key="2">
    <citation type="submission" date="2021-01" db="UniProtKB">
        <authorList>
            <consortium name="EnsemblMetazoa"/>
        </authorList>
    </citation>
    <scope>IDENTIFICATION</scope>
</reference>